<name>A0A3N0GMP5_9ACTN</name>
<dbReference type="SUPFAM" id="SSF88659">
    <property type="entry name" value="Sigma3 and sigma4 domains of RNA polymerase sigma factors"/>
    <property type="match status" value="1"/>
</dbReference>
<evidence type="ECO:0000313" key="1">
    <source>
        <dbReference type="EMBL" id="RNM13733.1"/>
    </source>
</evidence>
<sequence length="134" mass="14679">MDTGQQIAYDGLLRAARLAASIAGARGAEVEEIAEESMALLLMQDGLVNNPKAWVRSTAARLAAEAHGRRRIQTDDVLEELTPTERSLVMGQRTGFNVRELAQRLGLSEDGTHALLAEANRKVRRSSRRLAEVD</sequence>
<evidence type="ECO:0000313" key="2">
    <source>
        <dbReference type="Proteomes" id="UP000279994"/>
    </source>
</evidence>
<proteinExistence type="predicted"/>
<reference evidence="1 2" key="1">
    <citation type="submission" date="2018-11" db="EMBL/GenBank/DDBJ databases">
        <authorList>
            <person name="Li F."/>
        </authorList>
    </citation>
    <scope>NUCLEOTIDE SEQUENCE [LARGE SCALE GENOMIC DNA]</scope>
    <source>
        <strain evidence="1 2">Gsoil 818</strain>
    </source>
</reference>
<dbReference type="InterPro" id="IPR013324">
    <property type="entry name" value="RNA_pol_sigma_r3/r4-like"/>
</dbReference>
<accession>A0A3N0GMP5</accession>
<dbReference type="Proteomes" id="UP000279994">
    <property type="component" value="Unassembled WGS sequence"/>
</dbReference>
<evidence type="ECO:0008006" key="3">
    <source>
        <dbReference type="Google" id="ProtNLM"/>
    </source>
</evidence>
<comment type="caution">
    <text evidence="1">The sequence shown here is derived from an EMBL/GenBank/DDBJ whole genome shotgun (WGS) entry which is preliminary data.</text>
</comment>
<gene>
    <name evidence="1" type="ORF">EFL26_12195</name>
</gene>
<dbReference type="EMBL" id="RJSF01000040">
    <property type="protein sequence ID" value="RNM13733.1"/>
    <property type="molecule type" value="Genomic_DNA"/>
</dbReference>
<protein>
    <recommendedName>
        <fullName evidence="3">Sigma-70 family RNA polymerase sigma factor</fullName>
    </recommendedName>
</protein>
<dbReference type="AlphaFoldDB" id="A0A3N0GMP5"/>
<organism evidence="1 2">
    <name type="scientific">Nocardioides pocheonensis</name>
    <dbReference type="NCBI Taxonomy" id="661485"/>
    <lineage>
        <taxon>Bacteria</taxon>
        <taxon>Bacillati</taxon>
        <taxon>Actinomycetota</taxon>
        <taxon>Actinomycetes</taxon>
        <taxon>Propionibacteriales</taxon>
        <taxon>Nocardioidaceae</taxon>
        <taxon>Nocardioides</taxon>
    </lineage>
</organism>
<keyword evidence="2" id="KW-1185">Reference proteome</keyword>
<dbReference type="RefSeq" id="WP_123223140.1">
    <property type="nucleotide sequence ID" value="NZ_RJSF01000040.1"/>
</dbReference>